<evidence type="ECO:0000313" key="1">
    <source>
        <dbReference type="EMBL" id="QNH77135.1"/>
    </source>
</evidence>
<sequence>MTEKLKCVDLLQDFLDRVYGQASREHDGVLSRNCGHYDYAGGKFFVYVTVFPEEVELVFEGEQVEGGSFVVSLDICTPEGGILKGKVVSAKGGCDEIRKALERSEASVLAEFLRFLNG</sequence>
<name>A0A7G8YN86_9PSED</name>
<dbReference type="AlphaFoldDB" id="A0A7G8YN86"/>
<evidence type="ECO:0000313" key="2">
    <source>
        <dbReference type="Proteomes" id="UP000515277"/>
    </source>
</evidence>
<dbReference type="RefSeq" id="WP_080963100.1">
    <property type="nucleotide sequence ID" value="NZ_CP060201.1"/>
</dbReference>
<accession>A0A7G8YN86</accession>
<proteinExistence type="predicted"/>
<dbReference type="EMBL" id="CP060201">
    <property type="protein sequence ID" value="QNH77135.1"/>
    <property type="molecule type" value="Genomic_DNA"/>
</dbReference>
<organism evidence="1 2">
    <name type="scientific">Pseudomonas protegens</name>
    <dbReference type="NCBI Taxonomy" id="380021"/>
    <lineage>
        <taxon>Bacteria</taxon>
        <taxon>Pseudomonadati</taxon>
        <taxon>Pseudomonadota</taxon>
        <taxon>Gammaproteobacteria</taxon>
        <taxon>Pseudomonadales</taxon>
        <taxon>Pseudomonadaceae</taxon>
        <taxon>Pseudomonas</taxon>
    </lineage>
</organism>
<dbReference type="Proteomes" id="UP000515277">
    <property type="component" value="Chromosome"/>
</dbReference>
<protein>
    <submittedName>
        <fullName evidence="1">Uncharacterized protein</fullName>
    </submittedName>
</protein>
<gene>
    <name evidence="1" type="ORF">GGI48_28450</name>
</gene>
<reference evidence="2" key="1">
    <citation type="journal article" date="2020" name="Microbiol. Resour. Announc.">
        <title>Complete genome sequences of four natural Pseudomonas isolates that catabolize a wide range of aromatic compounds relevant to lignin valorization.</title>
        <authorList>
            <person name="Hatmaker E.A."/>
            <person name="Presley G."/>
            <person name="Cannon O."/>
            <person name="Guss A.M."/>
            <person name="Elkins J.G."/>
        </authorList>
    </citation>
    <scope>NUCLEOTIDE SEQUENCE [LARGE SCALE GENOMIC DNA]</scope>
    <source>
        <strain evidence="2">H1F5C</strain>
    </source>
</reference>